<dbReference type="SUPFAM" id="SSF47819">
    <property type="entry name" value="HRDC-like"/>
    <property type="match status" value="1"/>
</dbReference>
<dbReference type="Proteomes" id="UP001165085">
    <property type="component" value="Unassembled WGS sequence"/>
</dbReference>
<comment type="caution">
    <text evidence="3">The sequence shown here is derived from an EMBL/GenBank/DDBJ whole genome shotgun (WGS) entry which is preliminary data.</text>
</comment>
<evidence type="ECO:0000313" key="3">
    <source>
        <dbReference type="EMBL" id="GMH91413.1"/>
    </source>
</evidence>
<protein>
    <recommendedName>
        <fullName evidence="5">RNA polymerase Rpb4/RPC9 core domain-containing protein</fullName>
    </recommendedName>
</protein>
<name>A0A9W7ETT0_9STRA</name>
<reference evidence="4" key="1">
    <citation type="journal article" date="2023" name="Commun. Biol.">
        <title>Genome analysis of Parmales, the sister group of diatoms, reveals the evolutionary specialization of diatoms from phago-mixotrophs to photoautotrophs.</title>
        <authorList>
            <person name="Ban H."/>
            <person name="Sato S."/>
            <person name="Yoshikawa S."/>
            <person name="Yamada K."/>
            <person name="Nakamura Y."/>
            <person name="Ichinomiya M."/>
            <person name="Sato N."/>
            <person name="Blanc-Mathieu R."/>
            <person name="Endo H."/>
            <person name="Kuwata A."/>
            <person name="Ogata H."/>
        </authorList>
    </citation>
    <scope>NUCLEOTIDE SEQUENCE [LARGE SCALE GENOMIC DNA]</scope>
    <source>
        <strain evidence="4">NIES 3701</strain>
    </source>
</reference>
<dbReference type="InterPro" id="IPR038324">
    <property type="entry name" value="Rpb4/RPC9_sf"/>
</dbReference>
<comment type="subcellular location">
    <subcellularLocation>
        <location evidence="1">Nucleus</location>
    </subcellularLocation>
</comment>
<evidence type="ECO:0008006" key="5">
    <source>
        <dbReference type="Google" id="ProtNLM"/>
    </source>
</evidence>
<gene>
    <name evidence="3" type="ORF">TrST_g6963</name>
</gene>
<proteinExistence type="predicted"/>
<dbReference type="Gene3D" id="1.20.1250.40">
    <property type="match status" value="1"/>
</dbReference>
<evidence type="ECO:0000256" key="1">
    <source>
        <dbReference type="ARBA" id="ARBA00004123"/>
    </source>
</evidence>
<dbReference type="AlphaFoldDB" id="A0A9W7ETT0"/>
<keyword evidence="4" id="KW-1185">Reference proteome</keyword>
<accession>A0A9W7ETT0</accession>
<organism evidence="3 4">
    <name type="scientific">Triparma strigata</name>
    <dbReference type="NCBI Taxonomy" id="1606541"/>
    <lineage>
        <taxon>Eukaryota</taxon>
        <taxon>Sar</taxon>
        <taxon>Stramenopiles</taxon>
        <taxon>Ochrophyta</taxon>
        <taxon>Bolidophyceae</taxon>
        <taxon>Parmales</taxon>
        <taxon>Triparmaceae</taxon>
        <taxon>Triparma</taxon>
    </lineage>
</organism>
<evidence type="ECO:0000313" key="4">
    <source>
        <dbReference type="Proteomes" id="UP001165085"/>
    </source>
</evidence>
<dbReference type="OrthoDB" id="2186918at2759"/>
<dbReference type="InterPro" id="IPR010997">
    <property type="entry name" value="HRDC-like_sf"/>
</dbReference>
<dbReference type="Pfam" id="PF03874">
    <property type="entry name" value="RNA_pol_Rpb4"/>
    <property type="match status" value="1"/>
</dbReference>
<dbReference type="EMBL" id="BRXY01000385">
    <property type="protein sequence ID" value="GMH91413.1"/>
    <property type="molecule type" value="Genomic_DNA"/>
</dbReference>
<dbReference type="InterPro" id="IPR005574">
    <property type="entry name" value="Rpb4/RPC9"/>
</dbReference>
<keyword evidence="2" id="KW-0539">Nucleus</keyword>
<dbReference type="GO" id="GO:0000166">
    <property type="term" value="F:nucleotide binding"/>
    <property type="evidence" value="ECO:0007669"/>
    <property type="project" value="InterPro"/>
</dbReference>
<evidence type="ECO:0000256" key="2">
    <source>
        <dbReference type="ARBA" id="ARBA00023242"/>
    </source>
</evidence>
<sequence length="154" mass="17234">MSSSDPSDVNTLTFGSTLPSSSAYAIMSLSEVYLLLSSTSDSGNNSVLESCLNYSKRFNNLGNMSGISEMEKENRGRNIEDLKELLLQKTYKNKTTGEETRLHKYEASKFIDLMSLTSDPEEAVCLIPSLEGRFSNEDIGEILEFVKRCMRNFT</sequence>